<dbReference type="AlphaFoldDB" id="A0A5P9WB46"/>
<proteinExistence type="predicted"/>
<sequence>MIASPGEGQSVPRPLSKKRRLIQAPRANLQTKGATGGWQHSYPWLSQITDPKDWPGERI</sequence>
<evidence type="ECO:0000313" key="2">
    <source>
        <dbReference type="EMBL" id="QFX78658.1"/>
    </source>
</evidence>
<evidence type="ECO:0000256" key="1">
    <source>
        <dbReference type="SAM" id="MobiDB-lite"/>
    </source>
</evidence>
<accession>A0A5P9WB46</accession>
<organism evidence="2">
    <name type="scientific">Pseudomonas aeruginosa</name>
    <dbReference type="NCBI Taxonomy" id="287"/>
    <lineage>
        <taxon>Bacteria</taxon>
        <taxon>Pseudomonadati</taxon>
        <taxon>Pseudomonadota</taxon>
        <taxon>Gammaproteobacteria</taxon>
        <taxon>Pseudomonadales</taxon>
        <taxon>Pseudomonadaceae</taxon>
        <taxon>Pseudomonas</taxon>
    </lineage>
</organism>
<dbReference type="EMBL" id="MN433457">
    <property type="protein sequence ID" value="QFX78658.1"/>
    <property type="molecule type" value="Genomic_DNA"/>
</dbReference>
<gene>
    <name evidence="2" type="ORF">pNK546KPC_0449</name>
</gene>
<reference evidence="2" key="1">
    <citation type="submission" date="2019-09" db="EMBL/GenBank/DDBJ databases">
        <authorList>
            <person name="Li Z."/>
        </authorList>
    </citation>
    <scope>NUCLEOTIDE SEQUENCE</scope>
    <source>
        <strain evidence="2">PAB546</strain>
        <plasmid evidence="2">pNK546-KPC</plasmid>
    </source>
</reference>
<feature type="region of interest" description="Disordered" evidence="1">
    <location>
        <begin position="1"/>
        <end position="21"/>
    </location>
</feature>
<name>A0A5P9WB46_PSEAI</name>
<protein>
    <submittedName>
        <fullName evidence="2">Uncharacterized protein</fullName>
    </submittedName>
</protein>
<geneLocation type="plasmid" evidence="2">
    <name>pNK546-KPC</name>
</geneLocation>
<keyword evidence="2" id="KW-0614">Plasmid</keyword>